<feature type="transmembrane region" description="Helical" evidence="1">
    <location>
        <begin position="15"/>
        <end position="34"/>
    </location>
</feature>
<evidence type="ECO:0000313" key="4">
    <source>
        <dbReference type="Proteomes" id="UP000315440"/>
    </source>
</evidence>
<gene>
    <name evidence="3" type="ORF">Mal64_01070</name>
</gene>
<accession>A0A5C5ZRP5</accession>
<organism evidence="3 4">
    <name type="scientific">Pseudobythopirellula maris</name>
    <dbReference type="NCBI Taxonomy" id="2527991"/>
    <lineage>
        <taxon>Bacteria</taxon>
        <taxon>Pseudomonadati</taxon>
        <taxon>Planctomycetota</taxon>
        <taxon>Planctomycetia</taxon>
        <taxon>Pirellulales</taxon>
        <taxon>Lacipirellulaceae</taxon>
        <taxon>Pseudobythopirellula</taxon>
    </lineage>
</organism>
<dbReference type="InterPro" id="IPR014263">
    <property type="entry name" value="Methanolan_biosynth_EpsI"/>
</dbReference>
<evidence type="ECO:0000256" key="1">
    <source>
        <dbReference type="SAM" id="Phobius"/>
    </source>
</evidence>
<proteinExistence type="predicted"/>
<dbReference type="Proteomes" id="UP000315440">
    <property type="component" value="Unassembled WGS sequence"/>
</dbReference>
<keyword evidence="4" id="KW-1185">Reference proteome</keyword>
<name>A0A5C5ZRP5_9BACT</name>
<comment type="caution">
    <text evidence="3">The sequence shown here is derived from an EMBL/GenBank/DDBJ whole genome shotgun (WGS) entry which is preliminary data.</text>
</comment>
<keyword evidence="1" id="KW-0812">Transmembrane</keyword>
<reference evidence="3 4" key="1">
    <citation type="submission" date="2019-02" db="EMBL/GenBank/DDBJ databases">
        <title>Deep-cultivation of Planctomycetes and their phenomic and genomic characterization uncovers novel biology.</title>
        <authorList>
            <person name="Wiegand S."/>
            <person name="Jogler M."/>
            <person name="Boedeker C."/>
            <person name="Pinto D."/>
            <person name="Vollmers J."/>
            <person name="Rivas-Marin E."/>
            <person name="Kohn T."/>
            <person name="Peeters S.H."/>
            <person name="Heuer A."/>
            <person name="Rast P."/>
            <person name="Oberbeckmann S."/>
            <person name="Bunk B."/>
            <person name="Jeske O."/>
            <person name="Meyerdierks A."/>
            <person name="Storesund J.E."/>
            <person name="Kallscheuer N."/>
            <person name="Luecker S."/>
            <person name="Lage O.M."/>
            <person name="Pohl T."/>
            <person name="Merkel B.J."/>
            <person name="Hornburger P."/>
            <person name="Mueller R.-W."/>
            <person name="Bruemmer F."/>
            <person name="Labrenz M."/>
            <person name="Spormann A.M."/>
            <person name="Op Den Camp H."/>
            <person name="Overmann J."/>
            <person name="Amann R."/>
            <person name="Jetten M.S.M."/>
            <person name="Mascher T."/>
            <person name="Medema M.H."/>
            <person name="Devos D.P."/>
            <person name="Kaster A.-K."/>
            <person name="Ovreas L."/>
            <person name="Rohde M."/>
            <person name="Galperin M.Y."/>
            <person name="Jogler C."/>
        </authorList>
    </citation>
    <scope>NUCLEOTIDE SEQUENCE [LARGE SCALE GENOMIC DNA]</scope>
    <source>
        <strain evidence="3 4">Mal64</strain>
    </source>
</reference>
<dbReference type="AlphaFoldDB" id="A0A5C5ZRP5"/>
<dbReference type="OrthoDB" id="288208at2"/>
<feature type="domain" description="Methanolan biosynthesis EpsI" evidence="2">
    <location>
        <begin position="27"/>
        <end position="171"/>
    </location>
</feature>
<dbReference type="Pfam" id="PF11984">
    <property type="entry name" value="DUF3485"/>
    <property type="match status" value="1"/>
</dbReference>
<dbReference type="EMBL" id="SJPQ01000001">
    <property type="protein sequence ID" value="TWT89728.1"/>
    <property type="molecule type" value="Genomic_DNA"/>
</dbReference>
<protein>
    <recommendedName>
        <fullName evidence="2">Methanolan biosynthesis EpsI domain-containing protein</fullName>
    </recommendedName>
</protein>
<sequence>MRVDSNSHASPGPTLPSPLVVGVACAVIVLAGVVHGKLTQRWGPGGQLEKAAATLASFPESFGDWRLEDSSPMEPAVVEMLQCADYVNNAYMNSRTGEVVRVALIVGPSGPTAVHTPEICYSSRAYEIIEEAQRNEFAVDGVKHAFWGVRFKSSSPGGAGLKVYYAWTADQAWRASEAPRYEYAGAPYLWKIQIAGAMGAADDSPSNDPCRRFIEDLLRDGWKPQAADS</sequence>
<evidence type="ECO:0000313" key="3">
    <source>
        <dbReference type="EMBL" id="TWT89728.1"/>
    </source>
</evidence>
<keyword evidence="1" id="KW-1133">Transmembrane helix</keyword>
<evidence type="ECO:0000259" key="2">
    <source>
        <dbReference type="Pfam" id="PF11984"/>
    </source>
</evidence>
<keyword evidence="1" id="KW-0472">Membrane</keyword>
<dbReference type="PROSITE" id="PS51257">
    <property type="entry name" value="PROKAR_LIPOPROTEIN"/>
    <property type="match status" value="1"/>
</dbReference>